<dbReference type="InParanoid" id="E3J146"/>
<dbReference type="Proteomes" id="UP000002484">
    <property type="component" value="Chromosome"/>
</dbReference>
<keyword evidence="2" id="KW-0472">Membrane</keyword>
<accession>E3J146</accession>
<dbReference type="KEGG" id="fri:FraEuI1c_1151"/>
<keyword evidence="2" id="KW-0812">Transmembrane</keyword>
<organism evidence="3 4">
    <name type="scientific">Pseudofrankia inefficax (strain DSM 45817 / CECT 9037 / DDB 130130 / EuI1c)</name>
    <name type="common">Frankia inefficax</name>
    <dbReference type="NCBI Taxonomy" id="298654"/>
    <lineage>
        <taxon>Bacteria</taxon>
        <taxon>Bacillati</taxon>
        <taxon>Actinomycetota</taxon>
        <taxon>Actinomycetes</taxon>
        <taxon>Frankiales</taxon>
        <taxon>Frankiaceae</taxon>
        <taxon>Pseudofrankia</taxon>
    </lineage>
</organism>
<protein>
    <submittedName>
        <fullName evidence="3">Uncharacterized protein</fullName>
    </submittedName>
</protein>
<evidence type="ECO:0000256" key="2">
    <source>
        <dbReference type="SAM" id="Phobius"/>
    </source>
</evidence>
<dbReference type="AlphaFoldDB" id="E3J146"/>
<evidence type="ECO:0000256" key="1">
    <source>
        <dbReference type="SAM" id="MobiDB-lite"/>
    </source>
</evidence>
<reference evidence="3 4" key="1">
    <citation type="submission" date="2010-10" db="EMBL/GenBank/DDBJ databases">
        <title>Complete sequence of Frankia sp. EuI1c.</title>
        <authorList>
            <consortium name="US DOE Joint Genome Institute"/>
            <person name="Lucas S."/>
            <person name="Copeland A."/>
            <person name="Lapidus A."/>
            <person name="Cheng J.-F."/>
            <person name="Bruce D."/>
            <person name="Goodwin L."/>
            <person name="Pitluck S."/>
            <person name="Chertkov O."/>
            <person name="Detter J.C."/>
            <person name="Han C."/>
            <person name="Tapia R."/>
            <person name="Land M."/>
            <person name="Hauser L."/>
            <person name="Jeffries C."/>
            <person name="Kyrpides N."/>
            <person name="Ivanova N."/>
            <person name="Mikhailova N."/>
            <person name="Beauchemin N."/>
            <person name="Sen A."/>
            <person name="Sur S.A."/>
            <person name="Gtari M."/>
            <person name="Wall L."/>
            <person name="Tisa L."/>
            <person name="Woyke T."/>
        </authorList>
    </citation>
    <scope>NUCLEOTIDE SEQUENCE [LARGE SCALE GENOMIC DNA]</scope>
    <source>
        <strain evidence="4">DSM 45817 / CECT 9037 / EuI1c</strain>
    </source>
</reference>
<name>E3J146_PSEI1</name>
<proteinExistence type="predicted"/>
<feature type="transmembrane region" description="Helical" evidence="2">
    <location>
        <begin position="87"/>
        <end position="113"/>
    </location>
</feature>
<keyword evidence="2" id="KW-1133">Transmembrane helix</keyword>
<feature type="region of interest" description="Disordered" evidence="1">
    <location>
        <begin position="1"/>
        <end position="77"/>
    </location>
</feature>
<sequence length="117" mass="12088">MTNPRGATTIPGRPAPVGPDGAQVISLPVPTRRRPGRAAAPVAPVQSPLARAAAAEHPVAGVRPARRRTRRESQAAPALRLTARGRVVAAFVMGLALWGAASGIWLGVTWLLATTGH</sequence>
<evidence type="ECO:0000313" key="3">
    <source>
        <dbReference type="EMBL" id="ADP79224.1"/>
    </source>
</evidence>
<dbReference type="EMBL" id="CP002299">
    <property type="protein sequence ID" value="ADP79224.1"/>
    <property type="molecule type" value="Genomic_DNA"/>
</dbReference>
<dbReference type="HOGENOM" id="CLU_2081369_0_0_11"/>
<evidence type="ECO:0000313" key="4">
    <source>
        <dbReference type="Proteomes" id="UP000002484"/>
    </source>
</evidence>
<keyword evidence="4" id="KW-1185">Reference proteome</keyword>
<gene>
    <name evidence="3" type="ordered locus">FraEuI1c_1151</name>
</gene>